<dbReference type="InterPro" id="IPR026444">
    <property type="entry name" value="Secre_tail"/>
</dbReference>
<dbReference type="InterPro" id="IPR036116">
    <property type="entry name" value="FN3_sf"/>
</dbReference>
<keyword evidence="1" id="KW-0732">Signal</keyword>
<dbReference type="InterPro" id="IPR045474">
    <property type="entry name" value="GEVED"/>
</dbReference>
<dbReference type="SUPFAM" id="SSF49265">
    <property type="entry name" value="Fibronectin type III"/>
    <property type="match status" value="1"/>
</dbReference>
<comment type="caution">
    <text evidence="3">The sequence shown here is derived from an EMBL/GenBank/DDBJ whole genome shotgun (WGS) entry which is preliminary data.</text>
</comment>
<dbReference type="Proteomes" id="UP001500367">
    <property type="component" value="Unassembled WGS sequence"/>
</dbReference>
<evidence type="ECO:0000313" key="3">
    <source>
        <dbReference type="EMBL" id="GAA4060660.1"/>
    </source>
</evidence>
<dbReference type="InterPro" id="IPR056600">
    <property type="entry name" value="GBD_T9SS_assoc"/>
</dbReference>
<evidence type="ECO:0000259" key="2">
    <source>
        <dbReference type="PROSITE" id="PS50853"/>
    </source>
</evidence>
<organism evidence="3 4">
    <name type="scientific">Flavobacterium cheonanense</name>
    <dbReference type="NCBI Taxonomy" id="706183"/>
    <lineage>
        <taxon>Bacteria</taxon>
        <taxon>Pseudomonadati</taxon>
        <taxon>Bacteroidota</taxon>
        <taxon>Flavobacteriia</taxon>
        <taxon>Flavobacteriales</taxon>
        <taxon>Flavobacteriaceae</taxon>
        <taxon>Flavobacterium</taxon>
    </lineage>
</organism>
<dbReference type="Pfam" id="PF19081">
    <property type="entry name" value="Ig_7"/>
    <property type="match status" value="1"/>
</dbReference>
<dbReference type="Pfam" id="PF20009">
    <property type="entry name" value="GEVED"/>
    <property type="match status" value="1"/>
</dbReference>
<keyword evidence="4" id="KW-1185">Reference proteome</keyword>
<gene>
    <name evidence="3" type="ORF">GCM10022389_01230</name>
</gene>
<dbReference type="Pfam" id="PF18962">
    <property type="entry name" value="Por_Secre_tail"/>
    <property type="match status" value="1"/>
</dbReference>
<name>A0ABP7V719_9FLAO</name>
<dbReference type="InterPro" id="IPR003961">
    <property type="entry name" value="FN3_dom"/>
</dbReference>
<feature type="domain" description="Fibronectin type-III" evidence="2">
    <location>
        <begin position="536"/>
        <end position="625"/>
    </location>
</feature>
<dbReference type="EMBL" id="BAABCT010000001">
    <property type="protein sequence ID" value="GAA4060660.1"/>
    <property type="molecule type" value="Genomic_DNA"/>
</dbReference>
<dbReference type="InterPro" id="IPR044023">
    <property type="entry name" value="Ig_7"/>
</dbReference>
<evidence type="ECO:0000313" key="4">
    <source>
        <dbReference type="Proteomes" id="UP001500367"/>
    </source>
</evidence>
<dbReference type="NCBIfam" id="TIGR04183">
    <property type="entry name" value="Por_Secre_tail"/>
    <property type="match status" value="1"/>
</dbReference>
<dbReference type="Gene3D" id="2.60.40.10">
    <property type="entry name" value="Immunoglobulins"/>
    <property type="match status" value="1"/>
</dbReference>
<proteinExistence type="predicted"/>
<protein>
    <recommendedName>
        <fullName evidence="2">Fibronectin type-III domain-containing protein</fullName>
    </recommendedName>
</protein>
<dbReference type="CDD" id="cd00063">
    <property type="entry name" value="FN3"/>
    <property type="match status" value="1"/>
</dbReference>
<accession>A0ABP7V719</accession>
<dbReference type="SMART" id="SM00060">
    <property type="entry name" value="FN3"/>
    <property type="match status" value="1"/>
</dbReference>
<sequence length="1347" mass="140296">MFIFIALNLTYKNNMKKNYFLVALFFCLFQLGFSQSLSQYTFSQSNSTYTAITGGTILGSATSDDQRFLDPAVPLGAANFTGVGLPIGFNFTFNGYTYNRFGVNANGWISLGSSLLTPSVDMNSTSSYEPISSTTTAVSNPLVARISAFTRDLMSQNGGEIRYELTGTAPNQVLVVQWTNYAKYLAVGDSYNFQIKLYETTNKVEIVYGTMTDNGTTTVAQTGLRANPNNVATNFVGRTTAVDWFGTTASTAANNTMFLSNVIFPPAGLVFAYTPPPSCSGTPAPGNTISTTALACSGVSFGLSLQNSTSGSGVTYQWQTSSDGIAYSNASGASTDPTYTANQTAVTYYQCVVTCTASGISTTSSPVMVGLNTPSNCYCIPTYTTGKTDGDLISNISISGTTLANNSGTAPTNPAYTYFTGQPNYTGTLQAGSSYTVNVSVGTFGGQNVAVWIDYNDDGVFATSERVGFTTASIAGNGSATFSISLACNPPLGTHRMRVRDVWNTSGINIDPCLNYGYGETEDYDVTISAAVACPQPSNLLVTNVTGTSAVLGWTAGCVETAWNVYVTTAGGAAPTTPTYSSVVNPFVVNGLTPGTAYDFYVSADCTTNGVSLWTGPFYFVTSPVNDNCTGAVALTVGNVFADNDVTGTNVAATNSNPPAPGCANFLGGDVWYSVTVPASGSVTIETNPAAASVITDTGLAVYSGTCGALTFVECDDDDSTNGNFSLITLTGRTPGEVLFVNVWDYSNDNFGQFLVSAYDCPSTTPAPTGDATQIFCSAATVGDLFADGTTIQWYASATGGTPLLATDNLVSGMYYASQTINCESFNRLAVNVIVSSFPVVDTATLSVCDTGSSTAVFNLTSANTSISSESNVVYTHYVDLFDAENASNAIANPTAFAGTNGQIVFVRVENANGCYNIAELILNITSTDAPTGDAAQTYCGASTLDDLTVVITGTSLVWYNAATLGTILPSSTALVSGTTYYASQIEDGCESLTRLAVTVTENCPFAGCLSSPNGQWPGATFTPACLGTSQTITAAGYAGEYSRVNVTTGVQYTFTSSIATDIITISDGNGTIAYTFGTGSVVWTSSITGVIRFYTHVDNTCAANTTPRTRAILCGTPPPAPLNDNCSAPIALTAGGVYTDNDVDGTTFGATASSQANPATCFGYSGGDVWFSVVVPASGNLTIETSVPIAGGTGIDTVVTAYTGDCAVLNQIGCDDDGATETAVGFTLLTLTGQTPGSTILLRVYEYNNDAPGSFSISAYDASLGTNSFDSSNFTFYPNPVKDVLNLSYSKNIDTVQIMNILGQEVSAKSINATQAAIDMSNLPSGTYLVRLTSENQVKTIKVVKE</sequence>
<evidence type="ECO:0000256" key="1">
    <source>
        <dbReference type="ARBA" id="ARBA00022729"/>
    </source>
</evidence>
<dbReference type="Pfam" id="PF23759">
    <property type="entry name" value="GBD_T9SS_assoc"/>
    <property type="match status" value="2"/>
</dbReference>
<dbReference type="Pfam" id="PF00041">
    <property type="entry name" value="fn3"/>
    <property type="match status" value="1"/>
</dbReference>
<dbReference type="InterPro" id="IPR013783">
    <property type="entry name" value="Ig-like_fold"/>
</dbReference>
<dbReference type="PROSITE" id="PS50853">
    <property type="entry name" value="FN3"/>
    <property type="match status" value="1"/>
</dbReference>
<reference evidence="4" key="1">
    <citation type="journal article" date="2019" name="Int. J. Syst. Evol. Microbiol.">
        <title>The Global Catalogue of Microorganisms (GCM) 10K type strain sequencing project: providing services to taxonomists for standard genome sequencing and annotation.</title>
        <authorList>
            <consortium name="The Broad Institute Genomics Platform"/>
            <consortium name="The Broad Institute Genome Sequencing Center for Infectious Disease"/>
            <person name="Wu L."/>
            <person name="Ma J."/>
        </authorList>
    </citation>
    <scope>NUCLEOTIDE SEQUENCE [LARGE SCALE GENOMIC DNA]</scope>
    <source>
        <strain evidence="4">JCM 17069</strain>
    </source>
</reference>
<dbReference type="Gene3D" id="2.60.40.2700">
    <property type="match status" value="1"/>
</dbReference>